<evidence type="ECO:0000313" key="3">
    <source>
        <dbReference type="Proteomes" id="UP001501624"/>
    </source>
</evidence>
<sequence>MTTQRNHLAKVGRGTQPLVIPEPARPARTLLIFKPPPDTAGSPPCGRKAPHGAKRSPSDHPRPLSLIVFQSPSNGVKAGKRALTPLIGD</sequence>
<dbReference type="Proteomes" id="UP001501624">
    <property type="component" value="Unassembled WGS sequence"/>
</dbReference>
<evidence type="ECO:0000256" key="1">
    <source>
        <dbReference type="SAM" id="MobiDB-lite"/>
    </source>
</evidence>
<protein>
    <submittedName>
        <fullName evidence="2">Uncharacterized protein</fullName>
    </submittedName>
</protein>
<keyword evidence="3" id="KW-1185">Reference proteome</keyword>
<reference evidence="3" key="1">
    <citation type="journal article" date="2019" name="Int. J. Syst. Evol. Microbiol.">
        <title>The Global Catalogue of Microorganisms (GCM) 10K type strain sequencing project: providing services to taxonomists for standard genome sequencing and annotation.</title>
        <authorList>
            <consortium name="The Broad Institute Genomics Platform"/>
            <consortium name="The Broad Institute Genome Sequencing Center for Infectious Disease"/>
            <person name="Wu L."/>
            <person name="Ma J."/>
        </authorList>
    </citation>
    <scope>NUCLEOTIDE SEQUENCE [LARGE SCALE GENOMIC DNA]</scope>
    <source>
        <strain evidence="3">JCM 17017</strain>
    </source>
</reference>
<feature type="region of interest" description="Disordered" evidence="1">
    <location>
        <begin position="34"/>
        <end position="64"/>
    </location>
</feature>
<feature type="region of interest" description="Disordered" evidence="1">
    <location>
        <begin position="1"/>
        <end position="20"/>
    </location>
</feature>
<comment type="caution">
    <text evidence="2">The sequence shown here is derived from an EMBL/GenBank/DDBJ whole genome shotgun (WGS) entry which is preliminary data.</text>
</comment>
<evidence type="ECO:0000313" key="2">
    <source>
        <dbReference type="EMBL" id="GAA3836218.1"/>
    </source>
</evidence>
<proteinExistence type="predicted"/>
<name>A0ABP7J7S0_9PSEU</name>
<accession>A0ABP7J7S0</accession>
<organism evidence="2 3">
    <name type="scientific">Amycolatopsis tucumanensis</name>
    <dbReference type="NCBI Taxonomy" id="401106"/>
    <lineage>
        <taxon>Bacteria</taxon>
        <taxon>Bacillati</taxon>
        <taxon>Actinomycetota</taxon>
        <taxon>Actinomycetes</taxon>
        <taxon>Pseudonocardiales</taxon>
        <taxon>Pseudonocardiaceae</taxon>
        <taxon>Amycolatopsis</taxon>
    </lineage>
</organism>
<gene>
    <name evidence="2" type="ORF">GCM10022380_63030</name>
</gene>
<dbReference type="EMBL" id="BAABCM010000010">
    <property type="protein sequence ID" value="GAA3836218.1"/>
    <property type="molecule type" value="Genomic_DNA"/>
</dbReference>